<feature type="region of interest" description="Disordered" evidence="9">
    <location>
        <begin position="24"/>
        <end position="50"/>
    </location>
</feature>
<dbReference type="Gene3D" id="1.10.287.1170">
    <property type="entry name" value="glycoside hydrolase family 81 endo-[beta] glucanase"/>
    <property type="match status" value="1"/>
</dbReference>
<dbReference type="InterPro" id="IPR040451">
    <property type="entry name" value="GH81_N"/>
</dbReference>
<feature type="compositionally biased region" description="Basic and acidic residues" evidence="9">
    <location>
        <begin position="41"/>
        <end position="50"/>
    </location>
</feature>
<dbReference type="AlphaFoldDB" id="A0A4V3HWJ1"/>
<protein>
    <recommendedName>
        <fullName evidence="3">glucan endo-1,3-beta-D-glucosidase</fullName>
        <ecNumber evidence="3">3.2.1.39</ecNumber>
    </recommendedName>
</protein>
<evidence type="ECO:0000256" key="7">
    <source>
        <dbReference type="ARBA" id="ARBA00023316"/>
    </source>
</evidence>
<comment type="catalytic activity">
    <reaction evidence="1">
        <text>Hydrolysis of (1-&gt;3)-beta-D-glucosidic linkages in (1-&gt;3)-beta-D-glucans.</text>
        <dbReference type="EC" id="3.2.1.39"/>
    </reaction>
</comment>
<evidence type="ECO:0000256" key="2">
    <source>
        <dbReference type="ARBA" id="ARBA00010730"/>
    </source>
</evidence>
<evidence type="ECO:0000256" key="9">
    <source>
        <dbReference type="SAM" id="MobiDB-lite"/>
    </source>
</evidence>
<gene>
    <name evidence="13" type="ORF">CTRI78_v004172</name>
</gene>
<evidence type="ECO:0000259" key="12">
    <source>
        <dbReference type="Pfam" id="PF17652"/>
    </source>
</evidence>
<sequence>MLLYAYLMAALALAESVSSHQFPHKRHHIRGLPPSGPSKPKHLDSRRPDDDVFAPLPFDRPILVPLRDDHPQKPVGVKHDGPIQTNKFYANFFVNKQDNATWTHPYSVWWSNDTAKQGHGLSVTHTDRDDFIYGAGKPVKSFEDPPFRQSIALSARELQNGTVLTTDSLTAFSVNVNLAPFKGAKPVVSFPLVQGMGFVTGVYHGASVLIQSERHFQNLTDLSLVSRGLGDTVYGWSARLGDGSNWLIYMTPGSGGSKKPTLRMTNKGTLTGPKAFTGTVQVAKNPRGRAGVDVFNKGAGVYPTGATISGTVSGRTGTYTIAWNKGGIQDIGLLMFALPHHVRSFDEQTKKAVTEITLASTTKGMATAVLADAFTMVEDDLPTDMGFDPWSPRYGSVGSKDAPGGTVSEEAKLAIARAAKLELAANITSLTNLTSKYYAGIAFSKYARALYAMNNIAEDTKHTARALRKLEAAFDRYVYNAEPNPLYYDTVWKGLVSSGSYGNGDSSVDFGNTYYNDHNFHYGYYVYTAAVIAHLDPAWLTRNSGAGRMWVDNLVRDWANPSTEDPFFPFSRAFDWFHGHSWARGVLEAPDGKDQESSAEDAFSTYAIKMWGRASGNAAMEARGNLQLAVNARSLQSYYLLERGSDVQPPAYVGNRVAGILFERKVNHTTWFGDDVSFTHGIHMLPIVPSSAYVRKAAFVRDEWEQYFAGNETGYLTGGGFVGHVYVNLAIADQAGAVESYNFMRKQTVNSTYLDGLSLAWNLAYTAALGGSLSTNTSHGSLGLGTNSSSHGSLFQRHA</sequence>
<keyword evidence="14" id="KW-1185">Reference proteome</keyword>
<keyword evidence="7" id="KW-0961">Cell wall biogenesis/degradation</keyword>
<feature type="domain" description="Glycosyl hydrolase family 81 C-terminal" evidence="12">
    <location>
        <begin position="407"/>
        <end position="763"/>
    </location>
</feature>
<dbReference type="EMBL" id="RYZW01000029">
    <property type="protein sequence ID" value="TDZ61693.1"/>
    <property type="molecule type" value="Genomic_DNA"/>
</dbReference>
<feature type="signal peptide" evidence="10">
    <location>
        <begin position="1"/>
        <end position="19"/>
    </location>
</feature>
<evidence type="ECO:0000256" key="8">
    <source>
        <dbReference type="ARBA" id="ARBA00023326"/>
    </source>
</evidence>
<accession>A0A4V3HWJ1</accession>
<dbReference type="STRING" id="5466.A0A4V3HWJ1"/>
<dbReference type="GO" id="GO:0042973">
    <property type="term" value="F:glucan endo-1,3-beta-D-glucosidase activity"/>
    <property type="evidence" value="ECO:0007669"/>
    <property type="project" value="UniProtKB-EC"/>
</dbReference>
<dbReference type="Proteomes" id="UP000295703">
    <property type="component" value="Unassembled WGS sequence"/>
</dbReference>
<feature type="chain" id="PRO_5020998115" description="glucan endo-1,3-beta-D-glucosidase" evidence="10">
    <location>
        <begin position="20"/>
        <end position="799"/>
    </location>
</feature>
<keyword evidence="8" id="KW-0624">Polysaccharide degradation</keyword>
<feature type="domain" description="Glycosyl hydrolase family 81 N-terminal" evidence="11">
    <location>
        <begin position="70"/>
        <end position="392"/>
    </location>
</feature>
<evidence type="ECO:0000313" key="14">
    <source>
        <dbReference type="Proteomes" id="UP000295703"/>
    </source>
</evidence>
<comment type="similarity">
    <text evidence="2">Belongs to the glycosyl hydrolase 81 family.</text>
</comment>
<evidence type="ECO:0000256" key="1">
    <source>
        <dbReference type="ARBA" id="ARBA00000382"/>
    </source>
</evidence>
<evidence type="ECO:0000256" key="10">
    <source>
        <dbReference type="SAM" id="SignalP"/>
    </source>
</evidence>
<dbReference type="GO" id="GO:0071555">
    <property type="term" value="P:cell wall organization"/>
    <property type="evidence" value="ECO:0007669"/>
    <property type="project" value="UniProtKB-KW"/>
</dbReference>
<organism evidence="13 14">
    <name type="scientific">Colletotrichum trifolii</name>
    <dbReference type="NCBI Taxonomy" id="5466"/>
    <lineage>
        <taxon>Eukaryota</taxon>
        <taxon>Fungi</taxon>
        <taxon>Dikarya</taxon>
        <taxon>Ascomycota</taxon>
        <taxon>Pezizomycotina</taxon>
        <taxon>Sordariomycetes</taxon>
        <taxon>Hypocreomycetidae</taxon>
        <taxon>Glomerellales</taxon>
        <taxon>Glomerellaceae</taxon>
        <taxon>Colletotrichum</taxon>
        <taxon>Colletotrichum orbiculare species complex</taxon>
    </lineage>
</organism>
<comment type="caution">
    <text evidence="13">The sequence shown here is derived from an EMBL/GenBank/DDBJ whole genome shotgun (WGS) entry which is preliminary data.</text>
</comment>
<evidence type="ECO:0000313" key="13">
    <source>
        <dbReference type="EMBL" id="TDZ61693.1"/>
    </source>
</evidence>
<dbReference type="GO" id="GO:0000272">
    <property type="term" value="P:polysaccharide catabolic process"/>
    <property type="evidence" value="ECO:0007669"/>
    <property type="project" value="UniProtKB-KW"/>
</dbReference>
<dbReference type="GO" id="GO:0052861">
    <property type="term" value="F:endo-1,3(4)-beta-glucanase activity"/>
    <property type="evidence" value="ECO:0007669"/>
    <property type="project" value="InterPro"/>
</dbReference>
<evidence type="ECO:0000256" key="5">
    <source>
        <dbReference type="ARBA" id="ARBA00023277"/>
    </source>
</evidence>
<keyword evidence="10" id="KW-0732">Signal</keyword>
<dbReference type="Pfam" id="PF17652">
    <property type="entry name" value="Glyco_hydro81C"/>
    <property type="match status" value="1"/>
</dbReference>
<dbReference type="GO" id="GO:0009986">
    <property type="term" value="C:cell surface"/>
    <property type="evidence" value="ECO:0007669"/>
    <property type="project" value="TreeGrafter"/>
</dbReference>
<name>A0A4V3HWJ1_COLTR</name>
<dbReference type="Gene3D" id="2.70.98.30">
    <property type="entry name" value="Golgi alpha-mannosidase II, domain 4"/>
    <property type="match status" value="1"/>
</dbReference>
<dbReference type="PROSITE" id="PS52008">
    <property type="entry name" value="GH81"/>
    <property type="match status" value="1"/>
</dbReference>
<dbReference type="Pfam" id="PF03639">
    <property type="entry name" value="Glyco_hydro_81"/>
    <property type="match status" value="1"/>
</dbReference>
<evidence type="ECO:0000256" key="3">
    <source>
        <dbReference type="ARBA" id="ARBA00012780"/>
    </source>
</evidence>
<dbReference type="PANTHER" id="PTHR31983">
    <property type="entry name" value="ENDO-1,3(4)-BETA-GLUCANASE 1"/>
    <property type="match status" value="1"/>
</dbReference>
<evidence type="ECO:0000256" key="4">
    <source>
        <dbReference type="ARBA" id="ARBA00022801"/>
    </source>
</evidence>
<keyword evidence="5" id="KW-0119">Carbohydrate metabolism</keyword>
<proteinExistence type="inferred from homology"/>
<keyword evidence="4" id="KW-0378">Hydrolase</keyword>
<dbReference type="PANTHER" id="PTHR31983:SF0">
    <property type="entry name" value="GLUCAN ENDO-1,3-BETA-D-GLUCOSIDASE 2"/>
    <property type="match status" value="1"/>
</dbReference>
<reference evidence="13 14" key="1">
    <citation type="submission" date="2018-12" db="EMBL/GenBank/DDBJ databases">
        <title>Genome sequence and assembly of Colletotrichum trifolii.</title>
        <authorList>
            <person name="Gan P."/>
            <person name="Shirasu K."/>
        </authorList>
    </citation>
    <scope>NUCLEOTIDE SEQUENCE [LARGE SCALE GENOMIC DNA]</scope>
    <source>
        <strain evidence="13 14">543-2</strain>
    </source>
</reference>
<dbReference type="InterPro" id="IPR040720">
    <property type="entry name" value="GH81_C"/>
</dbReference>
<dbReference type="EC" id="3.2.1.39" evidence="3"/>
<keyword evidence="6" id="KW-0326">Glycosidase</keyword>
<evidence type="ECO:0000256" key="6">
    <source>
        <dbReference type="ARBA" id="ARBA00023295"/>
    </source>
</evidence>
<evidence type="ECO:0000259" key="11">
    <source>
        <dbReference type="Pfam" id="PF03639"/>
    </source>
</evidence>
<dbReference type="InterPro" id="IPR005200">
    <property type="entry name" value="Endo-beta-glucanase"/>
</dbReference>